<organism evidence="2 3">
    <name type="scientific">Marasmius crinis-equi</name>
    <dbReference type="NCBI Taxonomy" id="585013"/>
    <lineage>
        <taxon>Eukaryota</taxon>
        <taxon>Fungi</taxon>
        <taxon>Dikarya</taxon>
        <taxon>Basidiomycota</taxon>
        <taxon>Agaricomycotina</taxon>
        <taxon>Agaricomycetes</taxon>
        <taxon>Agaricomycetidae</taxon>
        <taxon>Agaricales</taxon>
        <taxon>Marasmiineae</taxon>
        <taxon>Marasmiaceae</taxon>
        <taxon>Marasmius</taxon>
    </lineage>
</organism>
<dbReference type="SUPFAM" id="SSF52047">
    <property type="entry name" value="RNI-like"/>
    <property type="match status" value="1"/>
</dbReference>
<protein>
    <recommendedName>
        <fullName evidence="1">F-box domain-containing protein</fullName>
    </recommendedName>
</protein>
<dbReference type="PANTHER" id="PTHR38926">
    <property type="entry name" value="F-BOX DOMAIN CONTAINING PROTEIN, EXPRESSED"/>
    <property type="match status" value="1"/>
</dbReference>
<proteinExistence type="predicted"/>
<sequence>MDSYTPVSTVSRLPPEILSEIFSFCPREDSTFDPSATIWSLGRVCSLWRQISIATPRLWVSVSLRLDVLENRTEEGSIAMLRCVLDRTAGLPLHVHIVTPTWGIRGYFQTLVDITRAESHRWISLKYDDNCMDSSSRAPVLYPDEKSLDQVPLSLRELELSFLYNRNPHDGDIRLYQSIAASPLLTKLVLNGIGEAQRYLSSLPWSRLRHLEILDENHTFSASWLRDVLSKCRSLETFVTYPCPWAGTPSPLRHETLRTLEFRPNEVFGKYGSKSDSVLGLSWLTLPALEHLVLADIDLESEMDSLIRMAEQSHCRLRSLSIRGMLLTEVTISRFLRVVGGSLVKLSLQGQLFGHLLDCIAFDEDFLPELEELDVRLDKRTVISPPIATVIGAIRARTLHAASSALKRVDIELYVYGHGEEVLSSVGENSGPHNWRGIQGSEPSQAALEALATDKLHVKVKRVQHEYYRETEGSQIRRFGRLLNSAVFRYRSPATLVNLHENMPVLDAIFTIIEKRSQEVCVEGQQTEQTLRRLAPLRYVLEQFVKKASQMPPDYNLPLRAEKLLDQKFGWNFPNAGRGSLKSNGAGGLRDGGWQKP</sequence>
<accession>A0ABR3F9R3</accession>
<dbReference type="EMBL" id="JBAHYK010000701">
    <property type="protein sequence ID" value="KAL0571893.1"/>
    <property type="molecule type" value="Genomic_DNA"/>
</dbReference>
<dbReference type="InterPro" id="IPR036047">
    <property type="entry name" value="F-box-like_dom_sf"/>
</dbReference>
<dbReference type="InterPro" id="IPR001810">
    <property type="entry name" value="F-box_dom"/>
</dbReference>
<dbReference type="Gene3D" id="1.20.1280.50">
    <property type="match status" value="1"/>
</dbReference>
<name>A0ABR3F9R3_9AGAR</name>
<evidence type="ECO:0000313" key="2">
    <source>
        <dbReference type="EMBL" id="KAL0571893.1"/>
    </source>
</evidence>
<comment type="caution">
    <text evidence="2">The sequence shown here is derived from an EMBL/GenBank/DDBJ whole genome shotgun (WGS) entry which is preliminary data.</text>
</comment>
<keyword evidence="3" id="KW-1185">Reference proteome</keyword>
<dbReference type="Pfam" id="PF12937">
    <property type="entry name" value="F-box-like"/>
    <property type="match status" value="1"/>
</dbReference>
<dbReference type="InterPro" id="IPR032675">
    <property type="entry name" value="LRR_dom_sf"/>
</dbReference>
<dbReference type="Proteomes" id="UP001465976">
    <property type="component" value="Unassembled WGS sequence"/>
</dbReference>
<evidence type="ECO:0000313" key="3">
    <source>
        <dbReference type="Proteomes" id="UP001465976"/>
    </source>
</evidence>
<reference evidence="2 3" key="1">
    <citation type="submission" date="2024-02" db="EMBL/GenBank/DDBJ databases">
        <title>A draft genome for the cacao thread blight pathogen Marasmius crinis-equi.</title>
        <authorList>
            <person name="Cohen S.P."/>
            <person name="Baruah I.K."/>
            <person name="Amoako-Attah I."/>
            <person name="Bukari Y."/>
            <person name="Meinhardt L.W."/>
            <person name="Bailey B.A."/>
        </authorList>
    </citation>
    <scope>NUCLEOTIDE SEQUENCE [LARGE SCALE GENOMIC DNA]</scope>
    <source>
        <strain evidence="2 3">GH-76</strain>
    </source>
</reference>
<evidence type="ECO:0000259" key="1">
    <source>
        <dbReference type="Pfam" id="PF12937"/>
    </source>
</evidence>
<dbReference type="Gene3D" id="3.80.10.10">
    <property type="entry name" value="Ribonuclease Inhibitor"/>
    <property type="match status" value="1"/>
</dbReference>
<feature type="domain" description="F-box" evidence="1">
    <location>
        <begin position="11"/>
        <end position="64"/>
    </location>
</feature>
<gene>
    <name evidence="2" type="ORF">V5O48_010067</name>
</gene>
<dbReference type="PANTHER" id="PTHR38926:SF5">
    <property type="entry name" value="F-BOX AND LEUCINE-RICH REPEAT PROTEIN 6"/>
    <property type="match status" value="1"/>
</dbReference>
<dbReference type="SUPFAM" id="SSF81383">
    <property type="entry name" value="F-box domain"/>
    <property type="match status" value="1"/>
</dbReference>